<evidence type="ECO:0000313" key="2">
    <source>
        <dbReference type="EMBL" id="AKB14404.1"/>
    </source>
</evidence>
<proteinExistence type="predicted"/>
<dbReference type="RefSeq" id="WP_148704297.1">
    <property type="nucleotide sequence ID" value="NZ_CP009502.1"/>
</dbReference>
<feature type="transmembrane region" description="Helical" evidence="1">
    <location>
        <begin position="6"/>
        <end position="31"/>
    </location>
</feature>
<dbReference type="GeneID" id="41601346"/>
<keyword evidence="1" id="KW-0472">Membrane</keyword>
<dbReference type="KEGG" id="mthe:MSTHC_0086"/>
<accession>A0A0E3H9N3</accession>
<name>A0A0E3H9N3_METTE</name>
<dbReference type="PATRIC" id="fig|1434121.4.peg.116"/>
<feature type="transmembrane region" description="Helical" evidence="1">
    <location>
        <begin position="129"/>
        <end position="155"/>
    </location>
</feature>
<reference evidence="2 3" key="1">
    <citation type="submission" date="2014-07" db="EMBL/GenBank/DDBJ databases">
        <title>Methanogenic archaea and the global carbon cycle.</title>
        <authorList>
            <person name="Henriksen J.R."/>
            <person name="Luke J."/>
            <person name="Reinhart S."/>
            <person name="Benedict M.N."/>
            <person name="Youngblut N.D."/>
            <person name="Metcalf M.E."/>
            <person name="Whitaker R.J."/>
            <person name="Metcalf W.W."/>
        </authorList>
    </citation>
    <scope>NUCLEOTIDE SEQUENCE [LARGE SCALE GENOMIC DNA]</scope>
    <source>
        <strain evidence="2 3">CHTI-55</strain>
    </source>
</reference>
<protein>
    <submittedName>
        <fullName evidence="2">Uncharacterized protein</fullName>
    </submittedName>
</protein>
<dbReference type="EMBL" id="CP009502">
    <property type="protein sequence ID" value="AKB14404.1"/>
    <property type="molecule type" value="Genomic_DNA"/>
</dbReference>
<organism evidence="2 3">
    <name type="scientific">Methanosarcina thermophila CHTI-55</name>
    <dbReference type="NCBI Taxonomy" id="1434121"/>
    <lineage>
        <taxon>Archaea</taxon>
        <taxon>Methanobacteriati</taxon>
        <taxon>Methanobacteriota</taxon>
        <taxon>Stenosarchaea group</taxon>
        <taxon>Methanomicrobia</taxon>
        <taxon>Methanosarcinales</taxon>
        <taxon>Methanosarcinaceae</taxon>
        <taxon>Methanosarcina</taxon>
    </lineage>
</organism>
<dbReference type="AlphaFoldDB" id="A0A0E3H9N3"/>
<feature type="transmembrane region" description="Helical" evidence="1">
    <location>
        <begin position="77"/>
        <end position="99"/>
    </location>
</feature>
<dbReference type="Proteomes" id="UP000056925">
    <property type="component" value="Chromosome"/>
</dbReference>
<keyword evidence="1" id="KW-0812">Transmembrane</keyword>
<evidence type="ECO:0000313" key="3">
    <source>
        <dbReference type="Proteomes" id="UP000056925"/>
    </source>
</evidence>
<evidence type="ECO:0000256" key="1">
    <source>
        <dbReference type="SAM" id="Phobius"/>
    </source>
</evidence>
<sequence>MINSDWVTQVIVTGITGIIIPILVIPINVYFSNKFNNKGLHVQGRNEYRNFLIDNSKPIDNLFYKLDRYKYDTTMKYLFFLEGVPLGLLLFVCLLLLSITLSKINGINKIGFFTVYHNFFYEGQNDIDLLSVVLSFNLFPLIMVVTIAFFFYIFNFKRYTEPKLTEELSLKKCSKYIYYSYWFSIGLIIGLNIGVLLFTISVYDIIIKLITKHLSL</sequence>
<keyword evidence="1" id="KW-1133">Transmembrane helix</keyword>
<feature type="transmembrane region" description="Helical" evidence="1">
    <location>
        <begin position="176"/>
        <end position="206"/>
    </location>
</feature>
<dbReference type="HOGENOM" id="CLU_1275347_0_0_2"/>
<gene>
    <name evidence="2" type="ORF">MSTHC_0086</name>
</gene>